<comment type="caution">
    <text evidence="1">The sequence shown here is derived from an EMBL/GenBank/DDBJ whole genome shotgun (WGS) entry which is preliminary data.</text>
</comment>
<dbReference type="EMBL" id="JAVDTF010000002">
    <property type="protein sequence ID" value="MDR6783894.1"/>
    <property type="molecule type" value="Genomic_DNA"/>
</dbReference>
<proteinExistence type="predicted"/>
<gene>
    <name evidence="1" type="ORF">J2X78_002459</name>
</gene>
<name>A0ACC6KX11_9SPHI</name>
<reference evidence="1" key="1">
    <citation type="submission" date="2023-07" db="EMBL/GenBank/DDBJ databases">
        <title>Sorghum-associated microbial communities from plants grown in Nebraska, USA.</title>
        <authorList>
            <person name="Schachtman D."/>
        </authorList>
    </citation>
    <scope>NUCLEOTIDE SEQUENCE</scope>
    <source>
        <strain evidence="1">2697</strain>
    </source>
</reference>
<evidence type="ECO:0000313" key="1">
    <source>
        <dbReference type="EMBL" id="MDR6783894.1"/>
    </source>
</evidence>
<keyword evidence="2" id="KW-1185">Reference proteome</keyword>
<organism evidence="1 2">
    <name type="scientific">Pedobacter africanus</name>
    <dbReference type="NCBI Taxonomy" id="151894"/>
    <lineage>
        <taxon>Bacteria</taxon>
        <taxon>Pseudomonadati</taxon>
        <taxon>Bacteroidota</taxon>
        <taxon>Sphingobacteriia</taxon>
        <taxon>Sphingobacteriales</taxon>
        <taxon>Sphingobacteriaceae</taxon>
        <taxon>Pedobacter</taxon>
    </lineage>
</organism>
<dbReference type="Proteomes" id="UP001246858">
    <property type="component" value="Unassembled WGS sequence"/>
</dbReference>
<sequence length="191" mass="22371">MALLNKDSGPLSHLERLNIQLSIEQYVDRFIVYMSLYFIPDADQSKTEKKLQTSFEEFLFNVGYYPISESVLKNGRLDTLAVNQNQVFLFEIKQFDLGRTKEGVKDLKKKLRGAQIQSSIYSERLRSFPRLSNHIFFLLFTNEKVILKDNINRVPKDNLVFVFKVITLNTNHPWSVFEEIMIDVNDLLNTK</sequence>
<accession>A0ACC6KX11</accession>
<evidence type="ECO:0000313" key="2">
    <source>
        <dbReference type="Proteomes" id="UP001246858"/>
    </source>
</evidence>
<protein>
    <submittedName>
        <fullName evidence="1">Uncharacterized protein</fullName>
    </submittedName>
</protein>